<dbReference type="RefSeq" id="WP_181374079.1">
    <property type="nucleotide sequence ID" value="NZ_BDUD01000001.1"/>
</dbReference>
<evidence type="ECO:0000313" key="1">
    <source>
        <dbReference type="EMBL" id="GBG20182.1"/>
    </source>
</evidence>
<sequence>MGTTEPGLSWVLMRAGELLKWVDSGEYENVIQQKNLETPEETEEEGKTLEEKGGWNFLTSW</sequence>
<reference evidence="1 2" key="1">
    <citation type="submission" date="2017-06" db="EMBL/GenBank/DDBJ databases">
        <title>Genome sequencing of cyanobaciteial culture collection at National Institute for Environmental Studies (NIES).</title>
        <authorList>
            <person name="Hirose Y."/>
            <person name="Shimura Y."/>
            <person name="Fujisawa T."/>
            <person name="Nakamura Y."/>
            <person name="Kawachi M."/>
        </authorList>
    </citation>
    <scope>NUCLEOTIDE SEQUENCE [LARGE SCALE GENOMIC DNA]</scope>
    <source>
        <strain evidence="1 2">NIES-4072</strain>
    </source>
</reference>
<gene>
    <name evidence="1" type="ORF">NIES4072_38570</name>
</gene>
<dbReference type="Proteomes" id="UP000245124">
    <property type="component" value="Unassembled WGS sequence"/>
</dbReference>
<protein>
    <submittedName>
        <fullName evidence="1">Peptidase M48 Ste24p</fullName>
    </submittedName>
</protein>
<evidence type="ECO:0000313" key="2">
    <source>
        <dbReference type="Proteomes" id="UP000245124"/>
    </source>
</evidence>
<dbReference type="EMBL" id="BDUD01000001">
    <property type="protein sequence ID" value="GBG20182.1"/>
    <property type="molecule type" value="Genomic_DNA"/>
</dbReference>
<comment type="caution">
    <text evidence="1">The sequence shown here is derived from an EMBL/GenBank/DDBJ whole genome shotgun (WGS) entry which is preliminary data.</text>
</comment>
<dbReference type="AlphaFoldDB" id="A0A2R5FN32"/>
<name>A0A2R5FN32_NOSCO</name>
<keyword evidence="2" id="KW-1185">Reference proteome</keyword>
<accession>A0A2R5FN32</accession>
<organism evidence="1 2">
    <name type="scientific">Nostoc commune NIES-4072</name>
    <dbReference type="NCBI Taxonomy" id="2005467"/>
    <lineage>
        <taxon>Bacteria</taxon>
        <taxon>Bacillati</taxon>
        <taxon>Cyanobacteriota</taxon>
        <taxon>Cyanophyceae</taxon>
        <taxon>Nostocales</taxon>
        <taxon>Nostocaceae</taxon>
        <taxon>Nostoc</taxon>
    </lineage>
</organism>
<proteinExistence type="predicted"/>